<protein>
    <submittedName>
        <fullName evidence="2">Uncharacterized protein</fullName>
    </submittedName>
</protein>
<dbReference type="AlphaFoldDB" id="A0A6G0I9U5"/>
<evidence type="ECO:0000256" key="1">
    <source>
        <dbReference type="SAM" id="MobiDB-lite"/>
    </source>
</evidence>
<evidence type="ECO:0000313" key="3">
    <source>
        <dbReference type="Proteomes" id="UP000424527"/>
    </source>
</evidence>
<keyword evidence="3" id="KW-1185">Reference proteome</keyword>
<proteinExistence type="predicted"/>
<gene>
    <name evidence="2" type="ORF">D5F01_LYC12163</name>
</gene>
<accession>A0A6G0I9U5</accession>
<reference evidence="2 3" key="1">
    <citation type="submission" date="2019-07" db="EMBL/GenBank/DDBJ databases">
        <title>Chromosome genome assembly for large yellow croaker.</title>
        <authorList>
            <person name="Xiao S."/>
        </authorList>
    </citation>
    <scope>NUCLEOTIDE SEQUENCE [LARGE SCALE GENOMIC DNA]</scope>
    <source>
        <strain evidence="2">JMULYC20181020</strain>
        <tissue evidence="2">Muscle</tissue>
    </source>
</reference>
<organism evidence="2 3">
    <name type="scientific">Larimichthys crocea</name>
    <name type="common">Large yellow croaker</name>
    <name type="synonym">Pseudosciaena crocea</name>
    <dbReference type="NCBI Taxonomy" id="215358"/>
    <lineage>
        <taxon>Eukaryota</taxon>
        <taxon>Metazoa</taxon>
        <taxon>Chordata</taxon>
        <taxon>Craniata</taxon>
        <taxon>Vertebrata</taxon>
        <taxon>Euteleostomi</taxon>
        <taxon>Actinopterygii</taxon>
        <taxon>Neopterygii</taxon>
        <taxon>Teleostei</taxon>
        <taxon>Neoteleostei</taxon>
        <taxon>Acanthomorphata</taxon>
        <taxon>Eupercaria</taxon>
        <taxon>Sciaenidae</taxon>
        <taxon>Larimichthys</taxon>
    </lineage>
</organism>
<dbReference type="EMBL" id="REGW02000012">
    <property type="protein sequence ID" value="KAE8288298.1"/>
    <property type="molecule type" value="Genomic_DNA"/>
</dbReference>
<name>A0A6G0I9U5_LARCR</name>
<dbReference type="Proteomes" id="UP000424527">
    <property type="component" value="Unassembled WGS sequence"/>
</dbReference>
<evidence type="ECO:0000313" key="2">
    <source>
        <dbReference type="EMBL" id="KAE8288298.1"/>
    </source>
</evidence>
<feature type="region of interest" description="Disordered" evidence="1">
    <location>
        <begin position="117"/>
        <end position="197"/>
    </location>
</feature>
<sequence>MSAGGRWHILAAASPPSNNLQVLIFHFSHTPAPADSSAFCTDCVPSDPEPSKFLQTNYLGRCSPAVQSPAVAPALAQTFTGSTPGLAGSATGIRRRPSASGTLRRVSVCLRLDPRSSSSDLAGSLLGSPPSSRGWPPELPGGLSGPARRPGSADPASVPESIARHCRQGSPPALPSHRHSSRWPWHFATPPRSSSDSVIARLQPRTSSPDLKTSDFYSASATSTEAPVATSSTTFPPLTASPLSGATAAWTPAPALPGCVTTTPHVIRSSAASLL</sequence>
<comment type="caution">
    <text evidence="2">The sequence shown here is derived from an EMBL/GenBank/DDBJ whole genome shotgun (WGS) entry which is preliminary data.</text>
</comment>
<feature type="compositionally biased region" description="Low complexity" evidence="1">
    <location>
        <begin position="117"/>
        <end position="134"/>
    </location>
</feature>